<dbReference type="AlphaFoldDB" id="A0A9D3ZMC5"/>
<accession>A0A9D3ZMC5</accession>
<proteinExistence type="predicted"/>
<evidence type="ECO:0000256" key="1">
    <source>
        <dbReference type="SAM" id="MobiDB-lite"/>
    </source>
</evidence>
<organism evidence="2 3">
    <name type="scientific">Gossypium stocksii</name>
    <dbReference type="NCBI Taxonomy" id="47602"/>
    <lineage>
        <taxon>Eukaryota</taxon>
        <taxon>Viridiplantae</taxon>
        <taxon>Streptophyta</taxon>
        <taxon>Embryophyta</taxon>
        <taxon>Tracheophyta</taxon>
        <taxon>Spermatophyta</taxon>
        <taxon>Magnoliopsida</taxon>
        <taxon>eudicotyledons</taxon>
        <taxon>Gunneridae</taxon>
        <taxon>Pentapetalae</taxon>
        <taxon>rosids</taxon>
        <taxon>malvids</taxon>
        <taxon>Malvales</taxon>
        <taxon>Malvaceae</taxon>
        <taxon>Malvoideae</taxon>
        <taxon>Gossypium</taxon>
    </lineage>
</organism>
<feature type="region of interest" description="Disordered" evidence="1">
    <location>
        <begin position="33"/>
        <end position="59"/>
    </location>
</feature>
<gene>
    <name evidence="2" type="ORF">J1N35_038097</name>
</gene>
<name>A0A9D3ZMC5_9ROSI</name>
<dbReference type="Proteomes" id="UP000828251">
    <property type="component" value="Unassembled WGS sequence"/>
</dbReference>
<evidence type="ECO:0000313" key="2">
    <source>
        <dbReference type="EMBL" id="KAH1047313.1"/>
    </source>
</evidence>
<sequence>PRTWSSQPSTNIASDANPLLLTNGVNLRIIGGVATTQGTKDSSKKSTSLSRETNEYIDV</sequence>
<feature type="compositionally biased region" description="Low complexity" evidence="1">
    <location>
        <begin position="35"/>
        <end position="51"/>
    </location>
</feature>
<keyword evidence="3" id="KW-1185">Reference proteome</keyword>
<feature type="non-terminal residue" evidence="2">
    <location>
        <position position="1"/>
    </location>
</feature>
<comment type="caution">
    <text evidence="2">The sequence shown here is derived from an EMBL/GenBank/DDBJ whole genome shotgun (WGS) entry which is preliminary data.</text>
</comment>
<protein>
    <submittedName>
        <fullName evidence="2">Uncharacterized protein</fullName>
    </submittedName>
</protein>
<dbReference type="EMBL" id="JAIQCV010000011">
    <property type="protein sequence ID" value="KAH1047313.1"/>
    <property type="molecule type" value="Genomic_DNA"/>
</dbReference>
<evidence type="ECO:0000313" key="3">
    <source>
        <dbReference type="Proteomes" id="UP000828251"/>
    </source>
</evidence>
<reference evidence="2 3" key="1">
    <citation type="journal article" date="2021" name="Plant Biotechnol. J.">
        <title>Multi-omics assisted identification of the key and species-specific regulatory components of drought-tolerant mechanisms in Gossypium stocksii.</title>
        <authorList>
            <person name="Yu D."/>
            <person name="Ke L."/>
            <person name="Zhang D."/>
            <person name="Wu Y."/>
            <person name="Sun Y."/>
            <person name="Mei J."/>
            <person name="Sun J."/>
            <person name="Sun Y."/>
        </authorList>
    </citation>
    <scope>NUCLEOTIDE SEQUENCE [LARGE SCALE GENOMIC DNA]</scope>
    <source>
        <strain evidence="3">cv. E1</strain>
        <tissue evidence="2">Leaf</tissue>
    </source>
</reference>